<dbReference type="AlphaFoldDB" id="A0A7W3VU51"/>
<accession>A0A7W3VU51</accession>
<reference evidence="2 3" key="1">
    <citation type="submission" date="2020-08" db="EMBL/GenBank/DDBJ databases">
        <title>Amycolatopsis sp. nov. DR6-1 isolated from Dendrobium heterocarpum.</title>
        <authorList>
            <person name="Tedsree N."/>
            <person name="Kuncharoen N."/>
            <person name="Likhitwitayawuid K."/>
            <person name="Tanasupawat S."/>
        </authorList>
    </citation>
    <scope>NUCLEOTIDE SEQUENCE [LARGE SCALE GENOMIC DNA]</scope>
    <source>
        <strain evidence="2 3">DR6-1</strain>
    </source>
</reference>
<proteinExistence type="predicted"/>
<dbReference type="RefSeq" id="WP_182890294.1">
    <property type="nucleotide sequence ID" value="NZ_JACGZW010000003.1"/>
</dbReference>
<evidence type="ECO:0000313" key="3">
    <source>
        <dbReference type="Proteomes" id="UP000526734"/>
    </source>
</evidence>
<gene>
    <name evidence="2" type="ORF">H4281_08185</name>
</gene>
<comment type="caution">
    <text evidence="2">The sequence shown here is derived from an EMBL/GenBank/DDBJ whole genome shotgun (WGS) entry which is preliminary data.</text>
</comment>
<organism evidence="2 3">
    <name type="scientific">Amycolatopsis dendrobii</name>
    <dbReference type="NCBI Taxonomy" id="2760662"/>
    <lineage>
        <taxon>Bacteria</taxon>
        <taxon>Bacillati</taxon>
        <taxon>Actinomycetota</taxon>
        <taxon>Actinomycetes</taxon>
        <taxon>Pseudonocardiales</taxon>
        <taxon>Pseudonocardiaceae</taxon>
        <taxon>Amycolatopsis</taxon>
    </lineage>
</organism>
<keyword evidence="1" id="KW-0812">Transmembrane</keyword>
<keyword evidence="1" id="KW-0472">Membrane</keyword>
<keyword evidence="3" id="KW-1185">Reference proteome</keyword>
<dbReference type="Proteomes" id="UP000526734">
    <property type="component" value="Unassembled WGS sequence"/>
</dbReference>
<evidence type="ECO:0000313" key="2">
    <source>
        <dbReference type="EMBL" id="MBB1153106.1"/>
    </source>
</evidence>
<sequence>MARALADTWVWLGPIVGILVMVVLPSYLGFRWHLKKKRAKRAWLAALHAVPEELGGSMVADLKYGRPRSAQRRKPLGELYRPKTISEGMTFPSSPPTVEFAADLPRRDRQFRVSAYWCSLRVGANSSRRIYEYTIETKVGPTPSMKIAKAYPTEPVRMFGRTMAYLNYQQRLFEAEARTSPSAARWEQFTPSENEFTGYASDQDLSAQVIAPETMDWLRGNHELLPDLIGLEHGWCYAVYRDEIDPATLVARIDLIADFLDRINVPAAV</sequence>
<keyword evidence="1" id="KW-1133">Transmembrane helix</keyword>
<name>A0A7W3VU51_9PSEU</name>
<evidence type="ECO:0008006" key="4">
    <source>
        <dbReference type="Google" id="ProtNLM"/>
    </source>
</evidence>
<feature type="transmembrane region" description="Helical" evidence="1">
    <location>
        <begin position="12"/>
        <end position="30"/>
    </location>
</feature>
<evidence type="ECO:0000256" key="1">
    <source>
        <dbReference type="SAM" id="Phobius"/>
    </source>
</evidence>
<protein>
    <recommendedName>
        <fullName evidence="4">DUF3137 domain-containing protein</fullName>
    </recommendedName>
</protein>
<dbReference type="EMBL" id="JACGZW010000003">
    <property type="protein sequence ID" value="MBB1153106.1"/>
    <property type="molecule type" value="Genomic_DNA"/>
</dbReference>